<accession>A0A9D5WYW7</accession>
<dbReference type="AlphaFoldDB" id="A0A9D5WYW7"/>
<gene>
    <name evidence="4" type="ORF">HXN55_07945</name>
</gene>
<organism evidence="4 5">
    <name type="scientific">Prevotella nigrescens</name>
    <dbReference type="NCBI Taxonomy" id="28133"/>
    <lineage>
        <taxon>Bacteria</taxon>
        <taxon>Pseudomonadati</taxon>
        <taxon>Bacteroidota</taxon>
        <taxon>Bacteroidia</taxon>
        <taxon>Bacteroidales</taxon>
        <taxon>Prevotellaceae</taxon>
        <taxon>Prevotella</taxon>
    </lineage>
</organism>
<feature type="binding site" evidence="2">
    <location>
        <begin position="250"/>
        <end position="251"/>
    </location>
    <ligand>
        <name>ATP</name>
        <dbReference type="ChEBI" id="CHEBI:30616"/>
    </ligand>
</feature>
<dbReference type="Proteomes" id="UP000787419">
    <property type="component" value="Unassembled WGS sequence"/>
</dbReference>
<protein>
    <submittedName>
        <fullName evidence="4">Fic family protein</fullName>
    </submittedName>
</protein>
<sequence>MNNQYIWQSTDLYQLTWQDNVFSTLLSEVSLLRGKLLGRLSMFGFKEQGDSMLDALTEEIVHSSEIEGERLNRDSVRSSVAQQLGLEYDGLPKADHYIEGVVQVMLDATQHFRELLTKERLFGWHTALFPAGHSGMYKITVGDWRKGKEAMQVVSGAIRRLKVHYEAPPSSEVPERMEQLLAWIADDTLTVDPLIKAAVAHLWFVTVHPFDDGNGRLCRTMTEMLLSRADNTPQRYYSLSSEILNHRKDYYTQLEKAQCGKSDITEWIVWFLEMLIKALSAALEKTERIIRKVRFWDEHKELELNARQRKVLNMLLDGFEGKLNSSKWYKINHCSQDTATRDLNDLVKKDILQKSRAGGRSTTYELTMEL</sequence>
<dbReference type="PANTHER" id="PTHR13504:SF33">
    <property type="entry name" value="FIC FAMILY PROTEIN"/>
    <property type="match status" value="1"/>
</dbReference>
<proteinExistence type="predicted"/>
<name>A0A9D5WYW7_9BACT</name>
<evidence type="ECO:0000256" key="1">
    <source>
        <dbReference type="PIRSR" id="PIRSR640198-1"/>
    </source>
</evidence>
<dbReference type="SUPFAM" id="SSF140931">
    <property type="entry name" value="Fic-like"/>
    <property type="match status" value="1"/>
</dbReference>
<reference evidence="4" key="1">
    <citation type="submission" date="2020-04" db="EMBL/GenBank/DDBJ databases">
        <title>Deep metagenomics examines the oral microbiome during advanced dental caries in children, revealing novel taxa and co-occurrences with host molecules.</title>
        <authorList>
            <person name="Baker J.L."/>
            <person name="Morton J.T."/>
            <person name="Dinis M."/>
            <person name="Alvarez R."/>
            <person name="Tran N.C."/>
            <person name="Knight R."/>
            <person name="Edlund A."/>
        </authorList>
    </citation>
    <scope>NUCLEOTIDE SEQUENCE</scope>
    <source>
        <strain evidence="4">JCVI_32_bin.50</strain>
    </source>
</reference>
<evidence type="ECO:0000256" key="2">
    <source>
        <dbReference type="PIRSR" id="PIRSR640198-2"/>
    </source>
</evidence>
<dbReference type="RefSeq" id="WP_278490711.1">
    <property type="nucleotide sequence ID" value="NZ_CAJZDG010000018.1"/>
</dbReference>
<dbReference type="InterPro" id="IPR036597">
    <property type="entry name" value="Fido-like_dom_sf"/>
</dbReference>
<dbReference type="Gene3D" id="1.10.3290.10">
    <property type="entry name" value="Fido-like domain"/>
    <property type="match status" value="1"/>
</dbReference>
<dbReference type="PROSITE" id="PS51459">
    <property type="entry name" value="FIDO"/>
    <property type="match status" value="1"/>
</dbReference>
<keyword evidence="2" id="KW-0067">ATP-binding</keyword>
<feature type="binding site" evidence="2">
    <location>
        <begin position="212"/>
        <end position="219"/>
    </location>
    <ligand>
        <name>ATP</name>
        <dbReference type="ChEBI" id="CHEBI:30616"/>
    </ligand>
</feature>
<feature type="domain" description="Fido" evidence="3">
    <location>
        <begin position="116"/>
        <end position="273"/>
    </location>
</feature>
<dbReference type="Pfam" id="PF13776">
    <property type="entry name" value="DUF4172"/>
    <property type="match status" value="1"/>
</dbReference>
<dbReference type="InterPro" id="IPR025230">
    <property type="entry name" value="DUF4172"/>
</dbReference>
<evidence type="ECO:0000313" key="4">
    <source>
        <dbReference type="EMBL" id="MBF1447294.1"/>
    </source>
</evidence>
<dbReference type="InterPro" id="IPR003812">
    <property type="entry name" value="Fido"/>
</dbReference>
<dbReference type="InterPro" id="IPR040198">
    <property type="entry name" value="Fido_containing"/>
</dbReference>
<evidence type="ECO:0000259" key="3">
    <source>
        <dbReference type="PROSITE" id="PS51459"/>
    </source>
</evidence>
<dbReference type="Pfam" id="PF02661">
    <property type="entry name" value="Fic"/>
    <property type="match status" value="1"/>
</dbReference>
<dbReference type="EMBL" id="JABZTM010000086">
    <property type="protein sequence ID" value="MBF1447294.1"/>
    <property type="molecule type" value="Genomic_DNA"/>
</dbReference>
<evidence type="ECO:0000313" key="5">
    <source>
        <dbReference type="Proteomes" id="UP000787419"/>
    </source>
</evidence>
<dbReference type="GO" id="GO:0005524">
    <property type="term" value="F:ATP binding"/>
    <property type="evidence" value="ECO:0007669"/>
    <property type="project" value="UniProtKB-KW"/>
</dbReference>
<keyword evidence="2" id="KW-0547">Nucleotide-binding</keyword>
<comment type="caution">
    <text evidence="4">The sequence shown here is derived from an EMBL/GenBank/DDBJ whole genome shotgun (WGS) entry which is preliminary data.</text>
</comment>
<feature type="active site" evidence="1">
    <location>
        <position position="208"/>
    </location>
</feature>
<dbReference type="PANTHER" id="PTHR13504">
    <property type="entry name" value="FIDO DOMAIN-CONTAINING PROTEIN DDB_G0283145"/>
    <property type="match status" value="1"/>
</dbReference>